<dbReference type="GO" id="GO:0019632">
    <property type="term" value="P:shikimate metabolic process"/>
    <property type="evidence" value="ECO:0007669"/>
    <property type="project" value="TreeGrafter"/>
</dbReference>
<dbReference type="GO" id="GO:0005829">
    <property type="term" value="C:cytosol"/>
    <property type="evidence" value="ECO:0007669"/>
    <property type="project" value="TreeGrafter"/>
</dbReference>
<dbReference type="Pfam" id="PF18317">
    <property type="entry name" value="SDH_C"/>
    <property type="match status" value="1"/>
</dbReference>
<dbReference type="GO" id="GO:0050661">
    <property type="term" value="F:NADP binding"/>
    <property type="evidence" value="ECO:0007669"/>
    <property type="project" value="TreeGrafter"/>
</dbReference>
<gene>
    <name evidence="5" type="ORF">DFJ64_3729</name>
</gene>
<feature type="domain" description="SDH C-terminal" evidence="4">
    <location>
        <begin position="240"/>
        <end position="269"/>
    </location>
</feature>
<dbReference type="Gene3D" id="3.40.50.720">
    <property type="entry name" value="NAD(P)-binding Rossmann-like Domain"/>
    <property type="match status" value="1"/>
</dbReference>
<dbReference type="Proteomes" id="UP000256485">
    <property type="component" value="Unassembled WGS sequence"/>
</dbReference>
<dbReference type="GO" id="GO:0004764">
    <property type="term" value="F:shikimate 3-dehydrogenase (NADP+) activity"/>
    <property type="evidence" value="ECO:0007669"/>
    <property type="project" value="InterPro"/>
</dbReference>
<evidence type="ECO:0000256" key="1">
    <source>
        <dbReference type="ARBA" id="ARBA00004871"/>
    </source>
</evidence>
<dbReference type="NCBIfam" id="NF001311">
    <property type="entry name" value="PRK00258.1-3"/>
    <property type="match status" value="1"/>
</dbReference>
<feature type="domain" description="Shikimate dehydrogenase substrate binding N-terminal" evidence="3">
    <location>
        <begin position="13"/>
        <end position="94"/>
    </location>
</feature>
<comment type="caution">
    <text evidence="5">The sequence shown here is derived from an EMBL/GenBank/DDBJ whole genome shotgun (WGS) entry which is preliminary data.</text>
</comment>
<dbReference type="PANTHER" id="PTHR21089:SF1">
    <property type="entry name" value="BIFUNCTIONAL 3-DEHYDROQUINATE DEHYDRATASE_SHIKIMATE DEHYDROGENASE, CHLOROPLASTIC"/>
    <property type="match status" value="1"/>
</dbReference>
<evidence type="ECO:0000256" key="2">
    <source>
        <dbReference type="ARBA" id="ARBA00023141"/>
    </source>
</evidence>
<dbReference type="SUPFAM" id="SSF53223">
    <property type="entry name" value="Aminoacid dehydrogenase-like, N-terminal domain"/>
    <property type="match status" value="1"/>
</dbReference>
<dbReference type="SUPFAM" id="SSF51735">
    <property type="entry name" value="NAD(P)-binding Rossmann-fold domains"/>
    <property type="match status" value="1"/>
</dbReference>
<dbReference type="PANTHER" id="PTHR21089">
    <property type="entry name" value="SHIKIMATE DEHYDROGENASE"/>
    <property type="match status" value="1"/>
</dbReference>
<dbReference type="InterPro" id="IPR036291">
    <property type="entry name" value="NAD(P)-bd_dom_sf"/>
</dbReference>
<dbReference type="AlphaFoldDB" id="A0A3D9VJ61"/>
<evidence type="ECO:0000313" key="5">
    <source>
        <dbReference type="EMBL" id="REF38254.1"/>
    </source>
</evidence>
<evidence type="ECO:0000313" key="6">
    <source>
        <dbReference type="Proteomes" id="UP000256485"/>
    </source>
</evidence>
<keyword evidence="2" id="KW-0028">Amino-acid biosynthesis</keyword>
<accession>A0A3D9VJ61</accession>
<sequence>MGSPWGTGRRCAVLGSPIAHSLSPTLHQAAYARLGLDWRYDAFEVDEGGLPGFLDSLDPSWRGLSLTMPLKRVVIPLCDEVSELARRVGAVNTLLLDEGRRVGANTDVPGLVAALRERGVAAATSALLLGVGATACSAMAAFAELGIARVHAVARDPARAGELCALAADVGIEVSVVPWAEATEVPSVDLAVSTVPEAAAATLADVVAERADVVFDVLYHPWPTRLVVAAKAADRAVVGGLDLLVHQAAAQVELMTGCAPAPVAEMRAAGEAALEARGPTRGVVAGD</sequence>
<dbReference type="RefSeq" id="WP_115851578.1">
    <property type="nucleotide sequence ID" value="NZ_QTUC01000001.1"/>
</dbReference>
<comment type="pathway">
    <text evidence="1">Metabolic intermediate biosynthesis; chorismate biosynthesis; chorismate from D-erythrose 4-phosphate and phosphoenolpyruvate: step 4/7.</text>
</comment>
<name>A0A3D9VJ61_THECX</name>
<reference evidence="5 6" key="1">
    <citation type="submission" date="2018-08" db="EMBL/GenBank/DDBJ databases">
        <title>Sequencing the genomes of 1000 actinobacteria strains.</title>
        <authorList>
            <person name="Klenk H.-P."/>
        </authorList>
    </citation>
    <scope>NUCLEOTIDE SEQUENCE [LARGE SCALE GENOMIC DNA]</scope>
    <source>
        <strain evidence="5 6">DSM 22891</strain>
    </source>
</reference>
<keyword evidence="6" id="KW-1185">Reference proteome</keyword>
<organism evidence="5 6">
    <name type="scientific">Thermasporomyces composti</name>
    <dbReference type="NCBI Taxonomy" id="696763"/>
    <lineage>
        <taxon>Bacteria</taxon>
        <taxon>Bacillati</taxon>
        <taxon>Actinomycetota</taxon>
        <taxon>Actinomycetes</taxon>
        <taxon>Propionibacteriales</taxon>
        <taxon>Nocardioidaceae</taxon>
        <taxon>Thermasporomyces</taxon>
    </lineage>
</organism>
<proteinExistence type="predicted"/>
<dbReference type="InterPro" id="IPR013708">
    <property type="entry name" value="Shikimate_DH-bd_N"/>
</dbReference>
<evidence type="ECO:0000259" key="3">
    <source>
        <dbReference type="Pfam" id="PF08501"/>
    </source>
</evidence>
<dbReference type="InterPro" id="IPR046346">
    <property type="entry name" value="Aminoacid_DH-like_N_sf"/>
</dbReference>
<dbReference type="GO" id="GO:0009073">
    <property type="term" value="P:aromatic amino acid family biosynthetic process"/>
    <property type="evidence" value="ECO:0007669"/>
    <property type="project" value="UniProtKB-KW"/>
</dbReference>
<dbReference type="InterPro" id="IPR041121">
    <property type="entry name" value="SDH_C"/>
</dbReference>
<dbReference type="Pfam" id="PF08501">
    <property type="entry name" value="Shikimate_dh_N"/>
    <property type="match status" value="1"/>
</dbReference>
<keyword evidence="2" id="KW-0057">Aromatic amino acid biosynthesis</keyword>
<dbReference type="Gene3D" id="3.40.50.10860">
    <property type="entry name" value="Leucine Dehydrogenase, chain A, domain 1"/>
    <property type="match status" value="1"/>
</dbReference>
<dbReference type="EMBL" id="QTUC01000001">
    <property type="protein sequence ID" value="REF38254.1"/>
    <property type="molecule type" value="Genomic_DNA"/>
</dbReference>
<dbReference type="InterPro" id="IPR022893">
    <property type="entry name" value="Shikimate_DH_fam"/>
</dbReference>
<evidence type="ECO:0000259" key="4">
    <source>
        <dbReference type="Pfam" id="PF18317"/>
    </source>
</evidence>
<dbReference type="OrthoDB" id="9776868at2"/>
<dbReference type="GO" id="GO:0009423">
    <property type="term" value="P:chorismate biosynthetic process"/>
    <property type="evidence" value="ECO:0007669"/>
    <property type="project" value="TreeGrafter"/>
</dbReference>
<protein>
    <submittedName>
        <fullName evidence="5">Shikimate dehydrogenase</fullName>
    </submittedName>
</protein>
<dbReference type="CDD" id="cd01065">
    <property type="entry name" value="NAD_bind_Shikimate_DH"/>
    <property type="match status" value="1"/>
</dbReference>